<dbReference type="InterPro" id="IPR000504">
    <property type="entry name" value="RRM_dom"/>
</dbReference>
<evidence type="ECO:0000256" key="1">
    <source>
        <dbReference type="PROSITE-ProRule" id="PRU00176"/>
    </source>
</evidence>
<dbReference type="InterPro" id="IPR012677">
    <property type="entry name" value="Nucleotide-bd_a/b_plait_sf"/>
</dbReference>
<reference evidence="4" key="2">
    <citation type="submission" date="2017-02" db="EMBL/GenBank/DDBJ databases">
        <title>Sunflower complete genome.</title>
        <authorList>
            <person name="Langlade N."/>
            <person name="Munos S."/>
        </authorList>
    </citation>
    <scope>NUCLEOTIDE SEQUENCE [LARGE SCALE GENOMIC DNA]</scope>
    <source>
        <tissue evidence="4">Leaves</tissue>
    </source>
</reference>
<dbReference type="PANTHER" id="PTHR34427">
    <property type="entry name" value="DUF4283 DOMAIN PROTEIN"/>
    <property type="match status" value="1"/>
</dbReference>
<feature type="domain" description="RRM" evidence="2">
    <location>
        <begin position="12"/>
        <end position="89"/>
    </location>
</feature>
<sequence length="409" mass="44693">MADRRNLYGTKVKLFVSNLPEGCTPWELRKCMESYGEVAGSYVARKRDKQGSRFGFVSFLGVRDKRELLGSLGGVRMGDFKLRINVARFALENSEIEEEKVGQEKSSKPPGQHGVGGCFSVRGGRSYKEVVGSSFFGGGSDVNHVGKPMAGSSSVEKVIVVPDRVEAFKGFQGLAVVGRAVNLETLVDIDRLLNIAKIVVANVQYLGGLTLLISFHEEESVKRFLSSKNVWEPWFSKLDQWKGQTLPFERVAWVKLTGVPLHLIDSDVLSQVGALFGKVLYAPKEFEEDQDLSVVRVGVLVSHHRKILDEVVLSWRSRSYRIGVEEELEVWIPDCLKRIAKSEGAGNPSEDFSPVFDEHFSDVGGSQTSGGNGVVEEIPTGGVSNSQGNGSKVHGEVGICMGKGVPNST</sequence>
<accession>A0A251VD07</accession>
<dbReference type="Gramene" id="mRNA:HanXRQr2_Chr02g0050821">
    <property type="protein sequence ID" value="CDS:HanXRQr2_Chr02g0050821.1"/>
    <property type="gene ID" value="HanXRQr2_Chr02g0050821"/>
</dbReference>
<evidence type="ECO:0000259" key="2">
    <source>
        <dbReference type="PROSITE" id="PS50102"/>
    </source>
</evidence>
<dbReference type="PANTHER" id="PTHR34427:SF5">
    <property type="entry name" value="DUF4283 DOMAIN-CONTAINING PROTEIN"/>
    <property type="match status" value="1"/>
</dbReference>
<proteinExistence type="predicted"/>
<dbReference type="Gene3D" id="3.30.70.330">
    <property type="match status" value="1"/>
</dbReference>
<dbReference type="GO" id="GO:0000381">
    <property type="term" value="P:regulation of alternative mRNA splicing, via spliceosome"/>
    <property type="evidence" value="ECO:0000318"/>
    <property type="project" value="GO_Central"/>
</dbReference>
<dbReference type="Proteomes" id="UP000215914">
    <property type="component" value="Chromosome 2"/>
</dbReference>
<dbReference type="STRING" id="4232.A0A251VD07"/>
<gene>
    <name evidence="4" type="ORF">HannXRQ_Chr02g0035471</name>
    <name evidence="3" type="ORF">HanXRQr2_Chr02g0050821</name>
</gene>
<evidence type="ECO:0000313" key="5">
    <source>
        <dbReference type="Proteomes" id="UP000215914"/>
    </source>
</evidence>
<dbReference type="EMBL" id="CM007891">
    <property type="protein sequence ID" value="OTG33507.1"/>
    <property type="molecule type" value="Genomic_DNA"/>
</dbReference>
<dbReference type="CDD" id="cd00590">
    <property type="entry name" value="RRM_SF"/>
    <property type="match status" value="1"/>
</dbReference>
<keyword evidence="5" id="KW-1185">Reference proteome</keyword>
<dbReference type="EMBL" id="MNCJ02000317">
    <property type="protein sequence ID" value="KAF5817259.1"/>
    <property type="molecule type" value="Genomic_DNA"/>
</dbReference>
<evidence type="ECO:0000313" key="3">
    <source>
        <dbReference type="EMBL" id="KAF5817259.1"/>
    </source>
</evidence>
<dbReference type="Pfam" id="PF00076">
    <property type="entry name" value="RRM_1"/>
    <property type="match status" value="1"/>
</dbReference>
<dbReference type="PROSITE" id="PS50102">
    <property type="entry name" value="RRM"/>
    <property type="match status" value="1"/>
</dbReference>
<dbReference type="SMART" id="SM00360">
    <property type="entry name" value="RRM"/>
    <property type="match status" value="1"/>
</dbReference>
<dbReference type="InterPro" id="IPR035979">
    <property type="entry name" value="RBD_domain_sf"/>
</dbReference>
<organism evidence="4 5">
    <name type="scientific">Helianthus annuus</name>
    <name type="common">Common sunflower</name>
    <dbReference type="NCBI Taxonomy" id="4232"/>
    <lineage>
        <taxon>Eukaryota</taxon>
        <taxon>Viridiplantae</taxon>
        <taxon>Streptophyta</taxon>
        <taxon>Embryophyta</taxon>
        <taxon>Tracheophyta</taxon>
        <taxon>Spermatophyta</taxon>
        <taxon>Magnoliopsida</taxon>
        <taxon>eudicotyledons</taxon>
        <taxon>Gunneridae</taxon>
        <taxon>Pentapetalae</taxon>
        <taxon>asterids</taxon>
        <taxon>campanulids</taxon>
        <taxon>Asterales</taxon>
        <taxon>Asteraceae</taxon>
        <taxon>Asteroideae</taxon>
        <taxon>Heliantheae alliance</taxon>
        <taxon>Heliantheae</taxon>
        <taxon>Helianthus</taxon>
    </lineage>
</organism>
<protein>
    <submittedName>
        <fullName evidence="4">Putative nucleotide-binding alpha-beta plait domain-containing protein</fullName>
    </submittedName>
    <submittedName>
        <fullName evidence="3">RNA recognition motif domain, nucleotide-binding alpha-beta plait domain superfamily</fullName>
    </submittedName>
</protein>
<dbReference type="GO" id="GO:0003729">
    <property type="term" value="F:mRNA binding"/>
    <property type="evidence" value="ECO:0000318"/>
    <property type="project" value="GO_Central"/>
</dbReference>
<dbReference type="SUPFAM" id="SSF54928">
    <property type="entry name" value="RNA-binding domain, RBD"/>
    <property type="match status" value="1"/>
</dbReference>
<dbReference type="OMA" id="ANDWIIF"/>
<dbReference type="InParanoid" id="A0A251VD07"/>
<name>A0A251VD07_HELAN</name>
<reference evidence="3 5" key="1">
    <citation type="journal article" date="2017" name="Nature">
        <title>The sunflower genome provides insights into oil metabolism, flowering and Asterid evolution.</title>
        <authorList>
            <person name="Badouin H."/>
            <person name="Gouzy J."/>
            <person name="Grassa C.J."/>
            <person name="Murat F."/>
            <person name="Staton S.E."/>
            <person name="Cottret L."/>
            <person name="Lelandais-Briere C."/>
            <person name="Owens G.L."/>
            <person name="Carrere S."/>
            <person name="Mayjonade B."/>
            <person name="Legrand L."/>
            <person name="Gill N."/>
            <person name="Kane N.C."/>
            <person name="Bowers J.E."/>
            <person name="Hubner S."/>
            <person name="Bellec A."/>
            <person name="Berard A."/>
            <person name="Berges H."/>
            <person name="Blanchet N."/>
            <person name="Boniface M.C."/>
            <person name="Brunel D."/>
            <person name="Catrice O."/>
            <person name="Chaidir N."/>
            <person name="Claudel C."/>
            <person name="Donnadieu C."/>
            <person name="Faraut T."/>
            <person name="Fievet G."/>
            <person name="Helmstetter N."/>
            <person name="King M."/>
            <person name="Knapp S.J."/>
            <person name="Lai Z."/>
            <person name="Le Paslier M.C."/>
            <person name="Lippi Y."/>
            <person name="Lorenzon L."/>
            <person name="Mandel J.R."/>
            <person name="Marage G."/>
            <person name="Marchand G."/>
            <person name="Marquand E."/>
            <person name="Bret-Mestries E."/>
            <person name="Morien E."/>
            <person name="Nambeesan S."/>
            <person name="Nguyen T."/>
            <person name="Pegot-Espagnet P."/>
            <person name="Pouilly N."/>
            <person name="Raftis F."/>
            <person name="Sallet E."/>
            <person name="Schiex T."/>
            <person name="Thomas J."/>
            <person name="Vandecasteele C."/>
            <person name="Vares D."/>
            <person name="Vear F."/>
            <person name="Vautrin S."/>
            <person name="Crespi M."/>
            <person name="Mangin B."/>
            <person name="Burke J.M."/>
            <person name="Salse J."/>
            <person name="Munos S."/>
            <person name="Vincourt P."/>
            <person name="Rieseberg L.H."/>
            <person name="Langlade N.B."/>
        </authorList>
    </citation>
    <scope>NUCLEOTIDE SEQUENCE [LARGE SCALE GENOMIC DNA]</scope>
    <source>
        <strain evidence="5">cv. SF193</strain>
        <tissue evidence="3">Leaves</tissue>
    </source>
</reference>
<dbReference type="GO" id="GO:0016607">
    <property type="term" value="C:nuclear speck"/>
    <property type="evidence" value="ECO:0000318"/>
    <property type="project" value="GO_Central"/>
</dbReference>
<reference evidence="3" key="3">
    <citation type="submission" date="2020-06" db="EMBL/GenBank/DDBJ databases">
        <title>Helianthus annuus Genome sequencing and assembly Release 2.</title>
        <authorList>
            <person name="Gouzy J."/>
            <person name="Langlade N."/>
            <person name="Munos S."/>
        </authorList>
    </citation>
    <scope>NUCLEOTIDE SEQUENCE</scope>
    <source>
        <tissue evidence="3">Leaves</tissue>
    </source>
</reference>
<evidence type="ECO:0000313" key="4">
    <source>
        <dbReference type="EMBL" id="OTG33507.1"/>
    </source>
</evidence>
<dbReference type="AlphaFoldDB" id="A0A251VD07"/>
<keyword evidence="1" id="KW-0694">RNA-binding</keyword>